<evidence type="ECO:0000313" key="2">
    <source>
        <dbReference type="EMBL" id="GAA1966919.1"/>
    </source>
</evidence>
<sequence length="123" mass="13650">MLTDCRGVTRTATHSAASSNAAAATGTAATPAHRRHAARDGYHLANVVKRLVDEDMGVAYPRIRRRHKGPGRWGRVHVTWVDAQGDLRRRGTGSMAEALLVKSRAAKIEQYLTERHQHDGYHF</sequence>
<gene>
    <name evidence="2" type="ORF">GCM10009838_26060</name>
</gene>
<dbReference type="Proteomes" id="UP001499854">
    <property type="component" value="Unassembled WGS sequence"/>
</dbReference>
<evidence type="ECO:0000313" key="3">
    <source>
        <dbReference type="Proteomes" id="UP001499854"/>
    </source>
</evidence>
<reference evidence="3" key="1">
    <citation type="journal article" date="2019" name="Int. J. Syst. Evol. Microbiol.">
        <title>The Global Catalogue of Microorganisms (GCM) 10K type strain sequencing project: providing services to taxonomists for standard genome sequencing and annotation.</title>
        <authorList>
            <consortium name="The Broad Institute Genomics Platform"/>
            <consortium name="The Broad Institute Genome Sequencing Center for Infectious Disease"/>
            <person name="Wu L."/>
            <person name="Ma J."/>
        </authorList>
    </citation>
    <scope>NUCLEOTIDE SEQUENCE [LARGE SCALE GENOMIC DNA]</scope>
    <source>
        <strain evidence="3">JCM 16013</strain>
    </source>
</reference>
<feature type="region of interest" description="Disordered" evidence="1">
    <location>
        <begin position="1"/>
        <end position="36"/>
    </location>
</feature>
<dbReference type="EMBL" id="BAAAQM010000012">
    <property type="protein sequence ID" value="GAA1966919.1"/>
    <property type="molecule type" value="Genomic_DNA"/>
</dbReference>
<feature type="compositionally biased region" description="Low complexity" evidence="1">
    <location>
        <begin position="9"/>
        <end position="31"/>
    </location>
</feature>
<name>A0ABP5CPF8_9ACTN</name>
<accession>A0ABP5CPF8</accession>
<comment type="caution">
    <text evidence="2">The sequence shown here is derived from an EMBL/GenBank/DDBJ whole genome shotgun (WGS) entry which is preliminary data.</text>
</comment>
<protein>
    <recommendedName>
        <fullName evidence="4">HTH-like domain-containing protein</fullName>
    </recommendedName>
</protein>
<proteinExistence type="predicted"/>
<keyword evidence="3" id="KW-1185">Reference proteome</keyword>
<organism evidence="2 3">
    <name type="scientific">Catenulispora subtropica</name>
    <dbReference type="NCBI Taxonomy" id="450798"/>
    <lineage>
        <taxon>Bacteria</taxon>
        <taxon>Bacillati</taxon>
        <taxon>Actinomycetota</taxon>
        <taxon>Actinomycetes</taxon>
        <taxon>Catenulisporales</taxon>
        <taxon>Catenulisporaceae</taxon>
        <taxon>Catenulispora</taxon>
    </lineage>
</organism>
<evidence type="ECO:0008006" key="4">
    <source>
        <dbReference type="Google" id="ProtNLM"/>
    </source>
</evidence>
<evidence type="ECO:0000256" key="1">
    <source>
        <dbReference type="SAM" id="MobiDB-lite"/>
    </source>
</evidence>